<feature type="region of interest" description="Disordered" evidence="6">
    <location>
        <begin position="1"/>
        <end position="85"/>
    </location>
</feature>
<sequence length="155" mass="17490">MNTTDEPETPQPVSHPLAISEVAEVAAPTPSTSQVPSDRPTQERSLPSNSNQSVPSTSSTYTHSRNQNNRSQPTSRRIFDEPPEWVPDDEVERCTACKTPFTFVRRRHHCRNCGKIFCGKCSSTTVPLPQYGHQKPVRVCHRCFLYQVSHFTVSH</sequence>
<evidence type="ECO:0000256" key="1">
    <source>
        <dbReference type="ARBA" id="ARBA00008755"/>
    </source>
</evidence>
<dbReference type="PROSITE" id="PS50178">
    <property type="entry name" value="ZF_FYVE"/>
    <property type="match status" value="1"/>
</dbReference>
<feature type="compositionally biased region" description="Polar residues" evidence="6">
    <location>
        <begin position="61"/>
        <end position="75"/>
    </location>
</feature>
<keyword evidence="4" id="KW-0862">Zinc</keyword>
<dbReference type="InterPro" id="IPR017455">
    <property type="entry name" value="Znf_FYVE-rel"/>
</dbReference>
<dbReference type="GO" id="GO:0008270">
    <property type="term" value="F:zinc ion binding"/>
    <property type="evidence" value="ECO:0007669"/>
    <property type="project" value="UniProtKB-KW"/>
</dbReference>
<gene>
    <name evidence="8" type="ORF">DPMN_067994</name>
</gene>
<dbReference type="PANTHER" id="PTHR46465:SF2">
    <property type="entry name" value="LATERAL SIGNALING TARGET PROTEIN 2 HOMOLOG"/>
    <property type="match status" value="1"/>
</dbReference>
<feature type="compositionally biased region" description="Low complexity" evidence="6">
    <location>
        <begin position="47"/>
        <end position="60"/>
    </location>
</feature>
<evidence type="ECO:0000256" key="4">
    <source>
        <dbReference type="ARBA" id="ARBA00022833"/>
    </source>
</evidence>
<evidence type="ECO:0000259" key="7">
    <source>
        <dbReference type="PROSITE" id="PS50178"/>
    </source>
</evidence>
<dbReference type="Pfam" id="PF01363">
    <property type="entry name" value="FYVE"/>
    <property type="match status" value="1"/>
</dbReference>
<feature type="domain" description="FYVE-type" evidence="7">
    <location>
        <begin position="88"/>
        <end position="148"/>
    </location>
</feature>
<comment type="similarity">
    <text evidence="1">Belongs to the lst-2 family.</text>
</comment>
<evidence type="ECO:0000256" key="6">
    <source>
        <dbReference type="SAM" id="MobiDB-lite"/>
    </source>
</evidence>
<dbReference type="Gene3D" id="3.30.40.10">
    <property type="entry name" value="Zinc/RING finger domain, C3HC4 (zinc finger)"/>
    <property type="match status" value="1"/>
</dbReference>
<name>A0A9D4BLT6_DREPO</name>
<dbReference type="InterPro" id="IPR011011">
    <property type="entry name" value="Znf_FYVE_PHD"/>
</dbReference>
<evidence type="ECO:0000313" key="9">
    <source>
        <dbReference type="Proteomes" id="UP000828390"/>
    </source>
</evidence>
<reference evidence="8" key="1">
    <citation type="journal article" date="2019" name="bioRxiv">
        <title>The Genome of the Zebra Mussel, Dreissena polymorpha: A Resource for Invasive Species Research.</title>
        <authorList>
            <person name="McCartney M.A."/>
            <person name="Auch B."/>
            <person name="Kono T."/>
            <person name="Mallez S."/>
            <person name="Zhang Y."/>
            <person name="Obille A."/>
            <person name="Becker A."/>
            <person name="Abrahante J.E."/>
            <person name="Garbe J."/>
            <person name="Badalamenti J.P."/>
            <person name="Herman A."/>
            <person name="Mangelson H."/>
            <person name="Liachko I."/>
            <person name="Sullivan S."/>
            <person name="Sone E.D."/>
            <person name="Koren S."/>
            <person name="Silverstein K.A.T."/>
            <person name="Beckman K.B."/>
            <person name="Gohl D.M."/>
        </authorList>
    </citation>
    <scope>NUCLEOTIDE SEQUENCE</scope>
    <source>
        <strain evidence="8">Duluth1</strain>
        <tissue evidence="8">Whole animal</tissue>
    </source>
</reference>
<dbReference type="GO" id="GO:0031901">
    <property type="term" value="C:early endosome membrane"/>
    <property type="evidence" value="ECO:0007669"/>
    <property type="project" value="TreeGrafter"/>
</dbReference>
<protein>
    <recommendedName>
        <fullName evidence="7">FYVE-type domain-containing protein</fullName>
    </recommendedName>
</protein>
<keyword evidence="9" id="KW-1185">Reference proteome</keyword>
<keyword evidence="3 5" id="KW-0863">Zinc-finger</keyword>
<comment type="caution">
    <text evidence="8">The sequence shown here is derived from an EMBL/GenBank/DDBJ whole genome shotgun (WGS) entry which is preliminary data.</text>
</comment>
<dbReference type="InterPro" id="IPR000306">
    <property type="entry name" value="Znf_FYVE"/>
</dbReference>
<evidence type="ECO:0000313" key="8">
    <source>
        <dbReference type="EMBL" id="KAH3708541.1"/>
    </source>
</evidence>
<dbReference type="PANTHER" id="PTHR46465">
    <property type="entry name" value="LATERAL SIGNALING TARGET PROTEIN 2 HOMOLOG"/>
    <property type="match status" value="1"/>
</dbReference>
<dbReference type="SMART" id="SM00064">
    <property type="entry name" value="FYVE"/>
    <property type="match status" value="1"/>
</dbReference>
<dbReference type="Proteomes" id="UP000828390">
    <property type="component" value="Unassembled WGS sequence"/>
</dbReference>
<dbReference type="SUPFAM" id="SSF57903">
    <property type="entry name" value="FYVE/PHD zinc finger"/>
    <property type="match status" value="1"/>
</dbReference>
<dbReference type="AlphaFoldDB" id="A0A9D4BLT6"/>
<dbReference type="InterPro" id="IPR051118">
    <property type="entry name" value="LST-2"/>
</dbReference>
<dbReference type="InterPro" id="IPR043269">
    <property type="entry name" value="FYVE_LST2"/>
</dbReference>
<evidence type="ECO:0000256" key="5">
    <source>
        <dbReference type="PROSITE-ProRule" id="PRU00091"/>
    </source>
</evidence>
<organism evidence="8 9">
    <name type="scientific">Dreissena polymorpha</name>
    <name type="common">Zebra mussel</name>
    <name type="synonym">Mytilus polymorpha</name>
    <dbReference type="NCBI Taxonomy" id="45954"/>
    <lineage>
        <taxon>Eukaryota</taxon>
        <taxon>Metazoa</taxon>
        <taxon>Spiralia</taxon>
        <taxon>Lophotrochozoa</taxon>
        <taxon>Mollusca</taxon>
        <taxon>Bivalvia</taxon>
        <taxon>Autobranchia</taxon>
        <taxon>Heteroconchia</taxon>
        <taxon>Euheterodonta</taxon>
        <taxon>Imparidentia</taxon>
        <taxon>Neoheterodontei</taxon>
        <taxon>Myida</taxon>
        <taxon>Dreissenoidea</taxon>
        <taxon>Dreissenidae</taxon>
        <taxon>Dreissena</taxon>
    </lineage>
</organism>
<dbReference type="CDD" id="cd15731">
    <property type="entry name" value="FYVE_LST2"/>
    <property type="match status" value="1"/>
</dbReference>
<keyword evidence="2" id="KW-0479">Metal-binding</keyword>
<reference evidence="8" key="2">
    <citation type="submission" date="2020-11" db="EMBL/GenBank/DDBJ databases">
        <authorList>
            <person name="McCartney M.A."/>
            <person name="Auch B."/>
            <person name="Kono T."/>
            <person name="Mallez S."/>
            <person name="Becker A."/>
            <person name="Gohl D.M."/>
            <person name="Silverstein K.A.T."/>
            <person name="Koren S."/>
            <person name="Bechman K.B."/>
            <person name="Herman A."/>
            <person name="Abrahante J.E."/>
            <person name="Garbe J."/>
        </authorList>
    </citation>
    <scope>NUCLEOTIDE SEQUENCE</scope>
    <source>
        <strain evidence="8">Duluth1</strain>
        <tissue evidence="8">Whole animal</tissue>
    </source>
</reference>
<dbReference type="InterPro" id="IPR013083">
    <property type="entry name" value="Znf_RING/FYVE/PHD"/>
</dbReference>
<proteinExistence type="inferred from homology"/>
<evidence type="ECO:0000256" key="2">
    <source>
        <dbReference type="ARBA" id="ARBA00022723"/>
    </source>
</evidence>
<accession>A0A9D4BLT6</accession>
<evidence type="ECO:0000256" key="3">
    <source>
        <dbReference type="ARBA" id="ARBA00022771"/>
    </source>
</evidence>
<dbReference type="EMBL" id="JAIWYP010000014">
    <property type="protein sequence ID" value="KAH3708541.1"/>
    <property type="molecule type" value="Genomic_DNA"/>
</dbReference>